<evidence type="ECO:0000256" key="11">
    <source>
        <dbReference type="ARBA" id="ARBA00023286"/>
    </source>
</evidence>
<dbReference type="FunFam" id="2.60.490.10:FF:000001">
    <property type="entry name" value="P2X purinoceptor"/>
    <property type="match status" value="1"/>
</dbReference>
<keyword evidence="12 14" id="KW-0407">Ion channel</keyword>
<gene>
    <name evidence="15" type="primary">P2RX5</name>
</gene>
<comment type="subcellular location">
    <subcellularLocation>
        <location evidence="1">Cell membrane</location>
        <topology evidence="1">Multi-pass membrane protein</topology>
    </subcellularLocation>
    <subcellularLocation>
        <location evidence="14">Membrane</location>
        <topology evidence="14">Multi-pass membrane protein</topology>
    </subcellularLocation>
</comment>
<dbReference type="InterPro" id="IPR059116">
    <property type="entry name" value="P2X_receptor"/>
</dbReference>
<dbReference type="PRINTS" id="PR01307">
    <property type="entry name" value="P2XRECEPTOR"/>
</dbReference>
<feature type="transmembrane region" description="Helical" evidence="14">
    <location>
        <begin position="335"/>
        <end position="360"/>
    </location>
</feature>
<keyword evidence="5 14" id="KW-0812">Transmembrane</keyword>
<dbReference type="InterPro" id="IPR053792">
    <property type="entry name" value="P2X_RECEPTOR_CS"/>
</dbReference>
<dbReference type="GO" id="GO:0004931">
    <property type="term" value="F:extracellularly ATP-gated monoatomic cation channel activity"/>
    <property type="evidence" value="ECO:0007669"/>
    <property type="project" value="InterPro"/>
</dbReference>
<evidence type="ECO:0000256" key="7">
    <source>
        <dbReference type="ARBA" id="ARBA00023065"/>
    </source>
</evidence>
<dbReference type="Pfam" id="PF00864">
    <property type="entry name" value="P2X_receptor"/>
    <property type="match status" value="1"/>
</dbReference>
<keyword evidence="4" id="KW-1003">Cell membrane</keyword>
<evidence type="ECO:0000256" key="8">
    <source>
        <dbReference type="ARBA" id="ARBA00023136"/>
    </source>
</evidence>
<dbReference type="PROSITE" id="PS01212">
    <property type="entry name" value="P2X_RECEPTOR"/>
    <property type="match status" value="1"/>
</dbReference>
<keyword evidence="10" id="KW-0325">Glycoprotein</keyword>
<evidence type="ECO:0000256" key="2">
    <source>
        <dbReference type="ARBA" id="ARBA00009848"/>
    </source>
</evidence>
<evidence type="ECO:0000256" key="5">
    <source>
        <dbReference type="ARBA" id="ARBA00022692"/>
    </source>
</evidence>
<evidence type="ECO:0000313" key="16">
    <source>
        <dbReference type="Proteomes" id="UP000005207"/>
    </source>
</evidence>
<keyword evidence="7 14" id="KW-0406">Ion transport</keyword>
<comment type="function">
    <text evidence="14">Receptor for ATP that acts as a ligand-gated ion channel.</text>
</comment>
<dbReference type="PANTHER" id="PTHR10125:SF12">
    <property type="entry name" value="P2X PURINOCEPTOR 5"/>
    <property type="match status" value="1"/>
</dbReference>
<reference evidence="15" key="3">
    <citation type="submission" date="2025-09" db="UniProtKB">
        <authorList>
            <consortium name="Ensembl"/>
        </authorList>
    </citation>
    <scope>IDENTIFICATION</scope>
</reference>
<evidence type="ECO:0000256" key="1">
    <source>
        <dbReference type="ARBA" id="ARBA00004651"/>
    </source>
</evidence>
<keyword evidence="14" id="KW-0675">Receptor</keyword>
<dbReference type="GO" id="GO:0033198">
    <property type="term" value="P:response to ATP"/>
    <property type="evidence" value="ECO:0007669"/>
    <property type="project" value="InterPro"/>
</dbReference>
<keyword evidence="3 14" id="KW-0813">Transport</keyword>
<dbReference type="GO" id="GO:0005886">
    <property type="term" value="C:plasma membrane"/>
    <property type="evidence" value="ECO:0007669"/>
    <property type="project" value="UniProtKB-SubCell"/>
</dbReference>
<evidence type="ECO:0000256" key="9">
    <source>
        <dbReference type="ARBA" id="ARBA00023157"/>
    </source>
</evidence>
<protein>
    <recommendedName>
        <fullName evidence="14">P2X purinoceptor</fullName>
    </recommendedName>
</protein>
<evidence type="ECO:0000256" key="10">
    <source>
        <dbReference type="ARBA" id="ARBA00023180"/>
    </source>
</evidence>
<keyword evidence="11" id="KW-1071">Ligand-gated ion channel</keyword>
<name>A0A669E753_ORENI</name>
<keyword evidence="8 14" id="KW-0472">Membrane</keyword>
<sequence>MATFAINSLLNYKTEKYIVTKNKAVGVLHRLFQLSVIGYIIGWVFIVKQGYQEIDDAIQSSVITKVKGTAVTNTSESGLLVWGPEEYVIPPQGEDVLFVVTSFLETPNQKMGYCAEVRTFLANARCSVNKDCKKGKMVESGHGVMSGKCIRNNENSNGTCEIFGWCPTEKDIKPQKPLLKNAENFTIYVKNFIQFPKFSFSKSNILETTDQSYLKKCRYDKKQYPYCPIFRLGDITRRAGCNFQDMATLGGPIGIVIQWDCDLDKGTSHCNPEYQFTRLDATVSNKSIAAGFNFRHARYFKNAAGESYRSLYKVYGIRFHILVHGKAGKFAIVPLVINIGSGLAVMGAGTFFCDIVLLYLTTGRKSYNDKKFEVLKYEKQHTSTDCPHCDAKTAFSNVSALESVFKTLRFPSQETPSQCGRKAKTERKRGVFKRKHISVNMALYCKVLTALENPTCKGKLSFNRKKVSGRARFGYRAAICSGLLGVRGKRKEEKDSIGQIGTNTHREREGKSVIICCSDM</sequence>
<keyword evidence="9" id="KW-1015">Disulfide bond</keyword>
<accession>A0A669E753</accession>
<dbReference type="NCBIfam" id="TIGR00863">
    <property type="entry name" value="P2X"/>
    <property type="match status" value="1"/>
</dbReference>
<dbReference type="GO" id="GO:0098794">
    <property type="term" value="C:postsynapse"/>
    <property type="evidence" value="ECO:0007669"/>
    <property type="project" value="GOC"/>
</dbReference>
<proteinExistence type="inferred from homology"/>
<evidence type="ECO:0000313" key="15">
    <source>
        <dbReference type="Ensembl" id="ENSONIP00000067424.1"/>
    </source>
</evidence>
<comment type="catalytic activity">
    <reaction evidence="13">
        <text>Ca(2+)(in) = Ca(2+)(out)</text>
        <dbReference type="Rhea" id="RHEA:29671"/>
        <dbReference type="ChEBI" id="CHEBI:29108"/>
    </reaction>
</comment>
<evidence type="ECO:0000256" key="4">
    <source>
        <dbReference type="ARBA" id="ARBA00022475"/>
    </source>
</evidence>
<dbReference type="AlphaFoldDB" id="A0A669E753"/>
<evidence type="ECO:0000256" key="12">
    <source>
        <dbReference type="ARBA" id="ARBA00023303"/>
    </source>
</evidence>
<dbReference type="InParanoid" id="A0A669E753"/>
<dbReference type="GO" id="GO:0070588">
    <property type="term" value="P:calcium ion transmembrane transport"/>
    <property type="evidence" value="ECO:0007669"/>
    <property type="project" value="TreeGrafter"/>
</dbReference>
<dbReference type="Ensembl" id="ENSONIT00000074990.1">
    <property type="protein sequence ID" value="ENSONIP00000067424.1"/>
    <property type="gene ID" value="ENSONIG00000039184.1"/>
</dbReference>
<comment type="similarity">
    <text evidence="2 14">Belongs to the P2X receptor family.</text>
</comment>
<keyword evidence="6 14" id="KW-1133">Transmembrane helix</keyword>
<dbReference type="GO" id="GO:0001614">
    <property type="term" value="F:purinergic nucleotide receptor activity"/>
    <property type="evidence" value="ECO:0007669"/>
    <property type="project" value="InterPro"/>
</dbReference>
<dbReference type="Gene3D" id="1.10.287.940">
    <property type="entry name" value="atp-gated p2x4 ion channel"/>
    <property type="match status" value="1"/>
</dbReference>
<dbReference type="Gene3D" id="2.60.490.10">
    <property type="entry name" value="atp-gated p2x4 ion channel domain"/>
    <property type="match status" value="1"/>
</dbReference>
<reference evidence="15" key="2">
    <citation type="submission" date="2025-08" db="UniProtKB">
        <authorList>
            <consortium name="Ensembl"/>
        </authorList>
    </citation>
    <scope>IDENTIFICATION</scope>
</reference>
<dbReference type="InterPro" id="IPR027309">
    <property type="entry name" value="P2X_extracellular_dom_sf"/>
</dbReference>
<evidence type="ECO:0000256" key="13">
    <source>
        <dbReference type="ARBA" id="ARBA00036634"/>
    </source>
</evidence>
<keyword evidence="16" id="KW-1185">Reference proteome</keyword>
<dbReference type="Proteomes" id="UP000005207">
    <property type="component" value="Linkage group LG14"/>
</dbReference>
<dbReference type="InterPro" id="IPR001429">
    <property type="entry name" value="P2X_purnocptor"/>
</dbReference>
<comment type="caution">
    <text evidence="14">Lacks conserved residue(s) required for the propagation of feature annotation.</text>
</comment>
<dbReference type="GeneTree" id="ENSGT01020000230351"/>
<evidence type="ECO:0000256" key="6">
    <source>
        <dbReference type="ARBA" id="ARBA00022989"/>
    </source>
</evidence>
<evidence type="ECO:0000256" key="14">
    <source>
        <dbReference type="RuleBase" id="RU000681"/>
    </source>
</evidence>
<evidence type="ECO:0000256" key="3">
    <source>
        <dbReference type="ARBA" id="ARBA00022448"/>
    </source>
</evidence>
<organism evidence="15 16">
    <name type="scientific">Oreochromis niloticus</name>
    <name type="common">Nile tilapia</name>
    <name type="synonym">Tilapia nilotica</name>
    <dbReference type="NCBI Taxonomy" id="8128"/>
    <lineage>
        <taxon>Eukaryota</taxon>
        <taxon>Metazoa</taxon>
        <taxon>Chordata</taxon>
        <taxon>Craniata</taxon>
        <taxon>Vertebrata</taxon>
        <taxon>Euteleostomi</taxon>
        <taxon>Actinopterygii</taxon>
        <taxon>Neopterygii</taxon>
        <taxon>Teleostei</taxon>
        <taxon>Neoteleostei</taxon>
        <taxon>Acanthomorphata</taxon>
        <taxon>Ovalentaria</taxon>
        <taxon>Cichlomorphae</taxon>
        <taxon>Cichliformes</taxon>
        <taxon>Cichlidae</taxon>
        <taxon>African cichlids</taxon>
        <taxon>Pseudocrenilabrinae</taxon>
        <taxon>Oreochromini</taxon>
        <taxon>Oreochromis</taxon>
    </lineage>
</organism>
<dbReference type="PANTHER" id="PTHR10125">
    <property type="entry name" value="P2X PURINOCEPTOR"/>
    <property type="match status" value="1"/>
</dbReference>
<reference evidence="16" key="1">
    <citation type="submission" date="2012-01" db="EMBL/GenBank/DDBJ databases">
        <title>The Genome Sequence of Oreochromis niloticus (Nile Tilapia).</title>
        <authorList>
            <consortium name="Broad Institute Genome Assembly Team"/>
            <consortium name="Broad Institute Sequencing Platform"/>
            <person name="Di Palma F."/>
            <person name="Johnson J."/>
            <person name="Lander E.S."/>
            <person name="Lindblad-Toh K."/>
        </authorList>
    </citation>
    <scope>NUCLEOTIDE SEQUENCE [LARGE SCALE GENOMIC DNA]</scope>
</reference>